<dbReference type="AlphaFoldDB" id="A0A2Z5FYQ2"/>
<proteinExistence type="predicted"/>
<dbReference type="KEGG" id="abas:ACPOL_2730"/>
<keyword evidence="2" id="KW-1185">Reference proteome</keyword>
<protein>
    <submittedName>
        <fullName evidence="1">Uncharacterized protein</fullName>
    </submittedName>
</protein>
<gene>
    <name evidence="1" type="ORF">ACPOL_2730</name>
</gene>
<accession>A0A2Z5FYQ2</accession>
<organism evidence="1 2">
    <name type="scientific">Acidisarcina polymorpha</name>
    <dbReference type="NCBI Taxonomy" id="2211140"/>
    <lineage>
        <taxon>Bacteria</taxon>
        <taxon>Pseudomonadati</taxon>
        <taxon>Acidobacteriota</taxon>
        <taxon>Terriglobia</taxon>
        <taxon>Terriglobales</taxon>
        <taxon>Acidobacteriaceae</taxon>
        <taxon>Acidisarcina</taxon>
    </lineage>
</organism>
<dbReference type="EMBL" id="CP030840">
    <property type="protein sequence ID" value="AXC12043.1"/>
    <property type="molecule type" value="Genomic_DNA"/>
</dbReference>
<dbReference type="SUPFAM" id="SSF54427">
    <property type="entry name" value="NTF2-like"/>
    <property type="match status" value="1"/>
</dbReference>
<name>A0A2Z5FYQ2_9BACT</name>
<dbReference type="Proteomes" id="UP000253606">
    <property type="component" value="Chromosome"/>
</dbReference>
<dbReference type="Gene3D" id="3.10.450.50">
    <property type="match status" value="1"/>
</dbReference>
<reference evidence="1 2" key="1">
    <citation type="journal article" date="2018" name="Front. Microbiol.">
        <title>Hydrolytic Capabilities as a Key to Environmental Success: Chitinolytic and Cellulolytic Acidobacteria From Acidic Sub-arctic Soils and Boreal Peatlands.</title>
        <authorList>
            <person name="Belova S.E."/>
            <person name="Ravin N.V."/>
            <person name="Pankratov T.A."/>
            <person name="Rakitin A.L."/>
            <person name="Ivanova A.A."/>
            <person name="Beletsky A.V."/>
            <person name="Mardanov A.V."/>
            <person name="Sinninghe Damste J.S."/>
            <person name="Dedysh S.N."/>
        </authorList>
    </citation>
    <scope>NUCLEOTIDE SEQUENCE [LARGE SCALE GENOMIC DNA]</scope>
    <source>
        <strain evidence="1 2">SBC82</strain>
    </source>
</reference>
<sequence length="37" mass="4306">MDFIATDILRIQAGKITDNWHLEDNLTFQQQIAAMKD</sequence>
<dbReference type="InterPro" id="IPR032710">
    <property type="entry name" value="NTF2-like_dom_sf"/>
</dbReference>
<evidence type="ECO:0000313" key="2">
    <source>
        <dbReference type="Proteomes" id="UP000253606"/>
    </source>
</evidence>
<evidence type="ECO:0000313" key="1">
    <source>
        <dbReference type="EMBL" id="AXC12043.1"/>
    </source>
</evidence>